<dbReference type="InterPro" id="IPR001650">
    <property type="entry name" value="Helicase_C-like"/>
</dbReference>
<dbReference type="VEuPathDB" id="MicrosporidiaDB:NEDG_00983"/>
<dbReference type="InterPro" id="IPR050079">
    <property type="entry name" value="DEAD_box_RNA_helicase"/>
</dbReference>
<evidence type="ECO:0000256" key="6">
    <source>
        <dbReference type="ARBA" id="ARBA00022884"/>
    </source>
</evidence>
<keyword evidence="6" id="KW-0694">RNA-binding</keyword>
<feature type="domain" description="Helicase C-terminal" evidence="11">
    <location>
        <begin position="219"/>
        <end position="380"/>
    </location>
</feature>
<dbReference type="SMART" id="SM00487">
    <property type="entry name" value="DEXDc"/>
    <property type="match status" value="1"/>
</dbReference>
<dbReference type="CDD" id="cd00268">
    <property type="entry name" value="DEADc"/>
    <property type="match status" value="1"/>
</dbReference>
<sequence>MKCSELSFEHLGLSKNILRGVYAHGFTSPSPIQCEAIPAIVLGKDTVVQSKNGTGKTATFLLALLQRLGDGGEGVQGLILSPTRDLALQTFSVFDSLAKFSKIKGHCAVGGHSASADMKAVETNCGVVCGTPGRVLQLLRERPKSFAGTKMVVLDEADRVLDNGFGTQVKSIFDALKESAPQLVIVSATLPGAVKEMLSSLLKTPQMFLVPQDKLSVDRIAQYYAEVKKQTDKFEALCDVFGTFSISQAVIFANNKEGVSDLEKTMKMHEFSVTAIHSGLEQLERDKRLEGFFSGKHRVLISTDVMSRGIDAAHVNLVVNYDIPLSSEEYLHRIGRGGRFGKSSIAVTLVAPNEKDRAQTICGAFGKKLQPLILGATPVHPVLDQ</sequence>
<dbReference type="GO" id="GO:0003723">
    <property type="term" value="F:RNA binding"/>
    <property type="evidence" value="ECO:0007669"/>
    <property type="project" value="UniProtKB-KW"/>
</dbReference>
<evidence type="ECO:0000256" key="2">
    <source>
        <dbReference type="ARBA" id="ARBA00022741"/>
    </source>
</evidence>
<comment type="similarity">
    <text evidence="9">Belongs to the DEAD box helicase family.</text>
</comment>
<feature type="domain" description="Helicase ATP-binding" evidence="10">
    <location>
        <begin position="37"/>
        <end position="208"/>
    </location>
</feature>
<dbReference type="GeneID" id="93647333"/>
<evidence type="ECO:0000259" key="10">
    <source>
        <dbReference type="PROSITE" id="PS51192"/>
    </source>
</evidence>
<dbReference type="InterPro" id="IPR014014">
    <property type="entry name" value="RNA_helicase_DEAD_Q_motif"/>
</dbReference>
<dbReference type="PROSITE" id="PS51194">
    <property type="entry name" value="HELICASE_CTER"/>
    <property type="match status" value="1"/>
</dbReference>
<dbReference type="STRING" id="1805483.A0A177EA80"/>
<dbReference type="EMBL" id="LTDL01000042">
    <property type="protein sequence ID" value="OAG28844.1"/>
    <property type="molecule type" value="Genomic_DNA"/>
</dbReference>
<dbReference type="PANTHER" id="PTHR47959:SF1">
    <property type="entry name" value="ATP-DEPENDENT RNA HELICASE DBPA"/>
    <property type="match status" value="1"/>
</dbReference>
<dbReference type="AlphaFoldDB" id="A0A177EA80"/>
<dbReference type="EC" id="3.6.4.13" evidence="1"/>
<evidence type="ECO:0000256" key="8">
    <source>
        <dbReference type="PROSITE-ProRule" id="PRU00552"/>
    </source>
</evidence>
<keyword evidence="14" id="KW-1185">Reference proteome</keyword>
<gene>
    <name evidence="13" type="ORF">NEDG_00983</name>
</gene>
<dbReference type="InterPro" id="IPR011545">
    <property type="entry name" value="DEAD/DEAH_box_helicase_dom"/>
</dbReference>
<evidence type="ECO:0000313" key="13">
    <source>
        <dbReference type="EMBL" id="OAG28844.1"/>
    </source>
</evidence>
<dbReference type="SMART" id="SM00490">
    <property type="entry name" value="HELICc"/>
    <property type="match status" value="1"/>
</dbReference>
<keyword evidence="4 9" id="KW-0347">Helicase</keyword>
<comment type="caution">
    <text evidence="13">The sequence shown here is derived from an EMBL/GenBank/DDBJ whole genome shotgun (WGS) entry which is preliminary data.</text>
</comment>
<keyword evidence="2 9" id="KW-0547">Nucleotide-binding</keyword>
<dbReference type="GO" id="GO:0016787">
    <property type="term" value="F:hydrolase activity"/>
    <property type="evidence" value="ECO:0007669"/>
    <property type="project" value="UniProtKB-KW"/>
</dbReference>
<comment type="catalytic activity">
    <reaction evidence="7">
        <text>ATP + H2O = ADP + phosphate + H(+)</text>
        <dbReference type="Rhea" id="RHEA:13065"/>
        <dbReference type="ChEBI" id="CHEBI:15377"/>
        <dbReference type="ChEBI" id="CHEBI:15378"/>
        <dbReference type="ChEBI" id="CHEBI:30616"/>
        <dbReference type="ChEBI" id="CHEBI:43474"/>
        <dbReference type="ChEBI" id="CHEBI:456216"/>
        <dbReference type="EC" id="3.6.4.13"/>
    </reaction>
</comment>
<dbReference type="InterPro" id="IPR044742">
    <property type="entry name" value="DEAD/DEAH_RhlB"/>
</dbReference>
<evidence type="ECO:0000259" key="12">
    <source>
        <dbReference type="PROSITE" id="PS51195"/>
    </source>
</evidence>
<evidence type="ECO:0000256" key="5">
    <source>
        <dbReference type="ARBA" id="ARBA00022840"/>
    </source>
</evidence>
<dbReference type="GO" id="GO:0003724">
    <property type="term" value="F:RNA helicase activity"/>
    <property type="evidence" value="ECO:0007669"/>
    <property type="project" value="UniProtKB-EC"/>
</dbReference>
<dbReference type="PROSITE" id="PS51195">
    <property type="entry name" value="Q_MOTIF"/>
    <property type="match status" value="1"/>
</dbReference>
<dbReference type="RefSeq" id="XP_067543589.1">
    <property type="nucleotide sequence ID" value="XM_067688401.1"/>
</dbReference>
<dbReference type="Pfam" id="PF00270">
    <property type="entry name" value="DEAD"/>
    <property type="match status" value="1"/>
</dbReference>
<organism evidence="13 14">
    <name type="scientific">Nematocida displodere</name>
    <dbReference type="NCBI Taxonomy" id="1805483"/>
    <lineage>
        <taxon>Eukaryota</taxon>
        <taxon>Fungi</taxon>
        <taxon>Fungi incertae sedis</taxon>
        <taxon>Microsporidia</taxon>
        <taxon>Nematocida</taxon>
    </lineage>
</organism>
<dbReference type="Proteomes" id="UP000185944">
    <property type="component" value="Unassembled WGS sequence"/>
</dbReference>
<dbReference type="GO" id="GO:0005829">
    <property type="term" value="C:cytosol"/>
    <property type="evidence" value="ECO:0007669"/>
    <property type="project" value="TreeGrafter"/>
</dbReference>
<evidence type="ECO:0000259" key="11">
    <source>
        <dbReference type="PROSITE" id="PS51194"/>
    </source>
</evidence>
<keyword evidence="3 9" id="KW-0378">Hydrolase</keyword>
<evidence type="ECO:0000256" key="4">
    <source>
        <dbReference type="ARBA" id="ARBA00022806"/>
    </source>
</evidence>
<dbReference type="OrthoDB" id="10265785at2759"/>
<dbReference type="Gene3D" id="3.40.50.300">
    <property type="entry name" value="P-loop containing nucleotide triphosphate hydrolases"/>
    <property type="match status" value="2"/>
</dbReference>
<dbReference type="PROSITE" id="PS00039">
    <property type="entry name" value="DEAD_ATP_HELICASE"/>
    <property type="match status" value="1"/>
</dbReference>
<evidence type="ECO:0000256" key="1">
    <source>
        <dbReference type="ARBA" id="ARBA00012552"/>
    </source>
</evidence>
<name>A0A177EA80_9MICR</name>
<accession>A0A177EA80</accession>
<proteinExistence type="inferred from homology"/>
<feature type="short sequence motif" description="Q motif" evidence="8">
    <location>
        <begin position="6"/>
        <end position="34"/>
    </location>
</feature>
<dbReference type="CDD" id="cd18787">
    <property type="entry name" value="SF2_C_DEAD"/>
    <property type="match status" value="1"/>
</dbReference>
<dbReference type="SUPFAM" id="SSF52540">
    <property type="entry name" value="P-loop containing nucleoside triphosphate hydrolases"/>
    <property type="match status" value="1"/>
</dbReference>
<dbReference type="PANTHER" id="PTHR47959">
    <property type="entry name" value="ATP-DEPENDENT RNA HELICASE RHLE-RELATED"/>
    <property type="match status" value="1"/>
</dbReference>
<dbReference type="GO" id="GO:0005524">
    <property type="term" value="F:ATP binding"/>
    <property type="evidence" value="ECO:0007669"/>
    <property type="project" value="UniProtKB-KW"/>
</dbReference>
<keyword evidence="5 9" id="KW-0067">ATP-binding</keyword>
<evidence type="ECO:0000313" key="14">
    <source>
        <dbReference type="Proteomes" id="UP000185944"/>
    </source>
</evidence>
<dbReference type="InterPro" id="IPR027417">
    <property type="entry name" value="P-loop_NTPase"/>
</dbReference>
<dbReference type="PROSITE" id="PS51192">
    <property type="entry name" value="HELICASE_ATP_BIND_1"/>
    <property type="match status" value="1"/>
</dbReference>
<dbReference type="InterPro" id="IPR000629">
    <property type="entry name" value="RNA-helicase_DEAD-box_CS"/>
</dbReference>
<evidence type="ECO:0000256" key="7">
    <source>
        <dbReference type="ARBA" id="ARBA00047984"/>
    </source>
</evidence>
<feature type="domain" description="DEAD-box RNA helicase Q" evidence="12">
    <location>
        <begin position="6"/>
        <end position="34"/>
    </location>
</feature>
<dbReference type="InterPro" id="IPR014001">
    <property type="entry name" value="Helicase_ATP-bd"/>
</dbReference>
<reference evidence="13 14" key="1">
    <citation type="submission" date="2016-02" db="EMBL/GenBank/DDBJ databases">
        <title>Discovery of a natural microsporidian pathogen with a broad tissue tropism in Caenorhabditis elegans.</title>
        <authorList>
            <person name="Luallen R.J."/>
            <person name="Reinke A.W."/>
            <person name="Tong L."/>
            <person name="Botts M.R."/>
            <person name="Felix M.-A."/>
            <person name="Troemel E.R."/>
        </authorList>
    </citation>
    <scope>NUCLEOTIDE SEQUENCE [LARGE SCALE GENOMIC DNA]</scope>
    <source>
        <strain evidence="13 14">JUm2807</strain>
    </source>
</reference>
<evidence type="ECO:0000256" key="3">
    <source>
        <dbReference type="ARBA" id="ARBA00022801"/>
    </source>
</evidence>
<protein>
    <recommendedName>
        <fullName evidence="1">RNA helicase</fullName>
        <ecNumber evidence="1">3.6.4.13</ecNumber>
    </recommendedName>
</protein>
<dbReference type="Pfam" id="PF00271">
    <property type="entry name" value="Helicase_C"/>
    <property type="match status" value="1"/>
</dbReference>
<evidence type="ECO:0000256" key="9">
    <source>
        <dbReference type="RuleBase" id="RU000492"/>
    </source>
</evidence>